<feature type="signal peptide" evidence="4">
    <location>
        <begin position="1"/>
        <end position="25"/>
    </location>
</feature>
<proteinExistence type="inferred from homology"/>
<dbReference type="InterPro" id="IPR025483">
    <property type="entry name" value="Lipase_euk"/>
</dbReference>
<evidence type="ECO:0000256" key="3">
    <source>
        <dbReference type="PIRSR" id="PIRSR000862-1"/>
    </source>
</evidence>
<dbReference type="InterPro" id="IPR006693">
    <property type="entry name" value="AB_hydrolase_lipase"/>
</dbReference>
<keyword evidence="4" id="KW-0732">Signal</keyword>
<dbReference type="RefSeq" id="XP_024924852.2">
    <property type="nucleotide sequence ID" value="XM_025069084.2"/>
</dbReference>
<dbReference type="PIRSF" id="PIRSF000862">
    <property type="entry name" value="Steryl_ester_lip"/>
    <property type="match status" value="1"/>
</dbReference>
<feature type="active site" description="Charge relay system" evidence="3">
    <location>
        <position position="379"/>
    </location>
</feature>
<organism evidence="6 7">
    <name type="scientific">Ziziphus jujuba</name>
    <name type="common">Chinese jujube</name>
    <name type="synonym">Ziziphus sativa</name>
    <dbReference type="NCBI Taxonomy" id="326968"/>
    <lineage>
        <taxon>Eukaryota</taxon>
        <taxon>Viridiplantae</taxon>
        <taxon>Streptophyta</taxon>
        <taxon>Embryophyta</taxon>
        <taxon>Tracheophyta</taxon>
        <taxon>Spermatophyta</taxon>
        <taxon>Magnoliopsida</taxon>
        <taxon>eudicotyledons</taxon>
        <taxon>Gunneridae</taxon>
        <taxon>Pentapetalae</taxon>
        <taxon>rosids</taxon>
        <taxon>fabids</taxon>
        <taxon>Rosales</taxon>
        <taxon>Rhamnaceae</taxon>
        <taxon>Paliureae</taxon>
        <taxon>Ziziphus</taxon>
    </lineage>
</organism>
<feature type="domain" description="Partial AB-hydrolase lipase" evidence="5">
    <location>
        <begin position="43"/>
        <end position="101"/>
    </location>
</feature>
<dbReference type="Proteomes" id="UP001652623">
    <property type="component" value="Chromosome 4"/>
</dbReference>
<dbReference type="AlphaFoldDB" id="A0A6P6FS31"/>
<sequence length="403" mass="44749">MAKIWTTTLLLVALICMSAAAAVEARTKLYPINDQGANNSICKTMVETQGFVCQEHQVTTQDGYILGLQRIPVGRSGKTADKPPVLLQHGLFIDAATWLFNSPDESLAFILADNGFDVWLANSRGTMSSQEHKSLSPNDPAYWEWSWDELASHDLPAVFKYIYGQTGQNLHYVGHSLGTLIALAVFSQHQLLNMIRSAVLLSPIAHLQNIQSMLMKAAAQDFLAEDLYWLGLHEFVPKGLEAAKLLNQLCKLPGIDCSNLMTAFTGPNCCVNSSKADIFLQHEPQSTSTKNMIHLAQMTRTGNITKFDYGNEEGNMNHYGQPTPPVYNMSSIPNELPLYLSYGGKDTLSDMKDVQVLLDDLKNHDKDKLVAQYIEDYAHADFVMGVNANKVVYDPLMAFFSLH</sequence>
<dbReference type="GO" id="GO:0016788">
    <property type="term" value="F:hydrolase activity, acting on ester bonds"/>
    <property type="evidence" value="ECO:0007669"/>
    <property type="project" value="InterPro"/>
</dbReference>
<dbReference type="Pfam" id="PF04083">
    <property type="entry name" value="Abhydro_lipase"/>
    <property type="match status" value="1"/>
</dbReference>
<feature type="chain" id="PRO_5047236921" description="Lipase" evidence="4">
    <location>
        <begin position="26"/>
        <end position="403"/>
    </location>
</feature>
<dbReference type="GO" id="GO:0016042">
    <property type="term" value="P:lipid catabolic process"/>
    <property type="evidence" value="ECO:0007669"/>
    <property type="project" value="UniProtKB-KW"/>
</dbReference>
<dbReference type="GeneID" id="107405457"/>
<keyword evidence="2" id="KW-0378">Hydrolase</keyword>
<feature type="active site" description="Charge relay system" evidence="3">
    <location>
        <position position="346"/>
    </location>
</feature>
<evidence type="ECO:0000313" key="7">
    <source>
        <dbReference type="RefSeq" id="XP_024924852.2"/>
    </source>
</evidence>
<evidence type="ECO:0000259" key="5">
    <source>
        <dbReference type="Pfam" id="PF04083"/>
    </source>
</evidence>
<dbReference type="SUPFAM" id="SSF53474">
    <property type="entry name" value="alpha/beta-Hydrolases"/>
    <property type="match status" value="1"/>
</dbReference>
<comment type="similarity">
    <text evidence="1 2">Belongs to the AB hydrolase superfamily. Lipase family.</text>
</comment>
<accession>A0A6P6FS31</accession>
<evidence type="ECO:0000313" key="6">
    <source>
        <dbReference type="Proteomes" id="UP001652623"/>
    </source>
</evidence>
<protein>
    <recommendedName>
        <fullName evidence="2">Lipase</fullName>
    </recommendedName>
</protein>
<dbReference type="Gene3D" id="3.40.50.1820">
    <property type="entry name" value="alpha/beta hydrolase"/>
    <property type="match status" value="1"/>
</dbReference>
<evidence type="ECO:0000256" key="4">
    <source>
        <dbReference type="SAM" id="SignalP"/>
    </source>
</evidence>
<keyword evidence="2" id="KW-0443">Lipid metabolism</keyword>
<dbReference type="KEGG" id="zju:107405457"/>
<evidence type="ECO:0000256" key="1">
    <source>
        <dbReference type="ARBA" id="ARBA00010701"/>
    </source>
</evidence>
<dbReference type="PANTHER" id="PTHR11005">
    <property type="entry name" value="LYSOSOMAL ACID LIPASE-RELATED"/>
    <property type="match status" value="1"/>
</dbReference>
<keyword evidence="6" id="KW-1185">Reference proteome</keyword>
<feature type="active site" description="Nucleophile" evidence="3">
    <location>
        <position position="176"/>
    </location>
</feature>
<dbReference type="InParanoid" id="A0A6P6FS31"/>
<keyword evidence="2" id="KW-0442">Lipid degradation</keyword>
<reference evidence="7" key="1">
    <citation type="submission" date="2025-08" db="UniProtKB">
        <authorList>
            <consortium name="RefSeq"/>
        </authorList>
    </citation>
    <scope>IDENTIFICATION</scope>
    <source>
        <tissue evidence="7">Seedling</tissue>
    </source>
</reference>
<name>A0A6P6FS31_ZIZJJ</name>
<gene>
    <name evidence="7" type="primary">LOC107405457</name>
</gene>
<dbReference type="InterPro" id="IPR029058">
    <property type="entry name" value="AB_hydrolase_fold"/>
</dbReference>
<evidence type="ECO:0000256" key="2">
    <source>
        <dbReference type="PIRNR" id="PIRNR000862"/>
    </source>
</evidence>